<dbReference type="InterPro" id="IPR006176">
    <property type="entry name" value="3-OHacyl-CoA_DH_NAD-bd"/>
</dbReference>
<dbReference type="SUPFAM" id="SSF51735">
    <property type="entry name" value="NAD(P)-binding Rossmann-fold domains"/>
    <property type="match status" value="1"/>
</dbReference>
<comment type="similarity">
    <text evidence="3">In the N-terminal section; belongs to the enoyl-CoA hydratase/isomerase family.</text>
</comment>
<dbReference type="Gene3D" id="1.10.1040.50">
    <property type="match status" value="1"/>
</dbReference>
<dbReference type="InterPro" id="IPR008927">
    <property type="entry name" value="6-PGluconate_DH-like_C_sf"/>
</dbReference>
<keyword evidence="10" id="KW-0511">Multifunctional enzyme</keyword>
<keyword evidence="8" id="KW-0443">Lipid metabolism</keyword>
<dbReference type="EMBL" id="JAQMWT010000524">
    <property type="protein sequence ID" value="KAJ8600293.1"/>
    <property type="molecule type" value="Genomic_DNA"/>
</dbReference>
<comment type="similarity">
    <text evidence="2">In the central section; belongs to the 3-hydroxyacyl-CoA dehydrogenase family.</text>
</comment>
<dbReference type="InterPro" id="IPR006108">
    <property type="entry name" value="3HC_DH_C"/>
</dbReference>
<dbReference type="InterPro" id="IPR018376">
    <property type="entry name" value="Enoyl-CoA_hyd/isom_CS"/>
</dbReference>
<dbReference type="GO" id="GO:0070403">
    <property type="term" value="F:NAD+ binding"/>
    <property type="evidence" value="ECO:0007669"/>
    <property type="project" value="InterPro"/>
</dbReference>
<feature type="domain" description="3-hydroxyacyl-CoA dehydrogenase C-terminal" evidence="12">
    <location>
        <begin position="642"/>
        <end position="725"/>
    </location>
</feature>
<dbReference type="SUPFAM" id="SSF48179">
    <property type="entry name" value="6-phosphogluconate dehydrogenase C-terminal domain-like"/>
    <property type="match status" value="2"/>
</dbReference>
<sequence length="730" mass="79448">MMLVRCRGSVGRRWLQYFAAPEVTKEGVAILRLDHKGAKVNTLNEGIQAEVEEIWKGLPQEVKAAVFISGKPDNFIAGADIGMLKRKKEVGDEDSLFDACMAGHAVFDRLRKARPVPLVAAIHGSCLGGGLEWALKCDYRVATTSPKTKLGLPEVKLGLLPGWGGTKALPELVGVTAALPMMLTGSEVRADKAKKLGLVDATCDLPSLESLAVAKALELAEKKPPLPKKRRRRGAVDTLIRWVPPLRWYVFRTAKKQVTKETRGKYPAPYEILECVEYGATRSRQASFEYEARAFARLAKTDASTALIGLFDGMTNAKKYAAPREIKGVCVLGAGLMGSGIAQVTADKGIRVLLKDRDNAGVQRGIKGIEENLEKKVRRKRLSDLDRNLVLSRVHGYHDLSPAFARQAASVDVVIEAVFEELGLKHKILGEIEALVPETCVLATNTSAIPIADVAKGCRDRSRVLGMHYFSPVPQMQLLEIIPHDETSQEAIDAALALGIKQGKTCIAVKDVPGFYVNRALSPMMAELGPLFKDGVDPKTLDKAILDLGMPVGPCALLDEVGADVGLHVQKTMLSDETMGGRMDGADPRMLETIVSKGWLGRKAGKGFFLYKGKKKEPHKPALDFVASLRTSASVPPIPDVQDRFLSRFVNEAATCLQDGVIKSPVDGDLGAVFGIGFLPFAGGPFRMLDTVGAKFYVDKMLRLADKYGDRFQPCQLLKDHANANTKFYP</sequence>
<name>A0AAD7UAX8_9STRA</name>
<dbReference type="InterPro" id="IPR001753">
    <property type="entry name" value="Enoyl-CoA_hydra/iso"/>
</dbReference>
<dbReference type="InterPro" id="IPR029045">
    <property type="entry name" value="ClpP/crotonase-like_dom_sf"/>
</dbReference>
<reference evidence="14" key="1">
    <citation type="submission" date="2023-01" db="EMBL/GenBank/DDBJ databases">
        <title>Metagenome sequencing of chrysophaentin producing Chrysophaeum taylorii.</title>
        <authorList>
            <person name="Davison J."/>
            <person name="Bewley C."/>
        </authorList>
    </citation>
    <scope>NUCLEOTIDE SEQUENCE</scope>
    <source>
        <strain evidence="14">NIES-1699</strain>
    </source>
</reference>
<evidence type="ECO:0000256" key="10">
    <source>
        <dbReference type="ARBA" id="ARBA00023268"/>
    </source>
</evidence>
<evidence type="ECO:0000313" key="15">
    <source>
        <dbReference type="Proteomes" id="UP001230188"/>
    </source>
</evidence>
<gene>
    <name evidence="14" type="ORF">CTAYLR_000697</name>
</gene>
<dbReference type="PROSITE" id="PS00067">
    <property type="entry name" value="3HCDH"/>
    <property type="match status" value="1"/>
</dbReference>
<keyword evidence="7" id="KW-0520">NAD</keyword>
<dbReference type="PANTHER" id="PTHR43612:SF3">
    <property type="entry name" value="TRIFUNCTIONAL ENZYME SUBUNIT ALPHA, MITOCHONDRIAL"/>
    <property type="match status" value="1"/>
</dbReference>
<evidence type="ECO:0000256" key="2">
    <source>
        <dbReference type="ARBA" id="ARBA00007005"/>
    </source>
</evidence>
<dbReference type="CDD" id="cd06558">
    <property type="entry name" value="crotonase-like"/>
    <property type="match status" value="1"/>
</dbReference>
<comment type="pathway">
    <text evidence="1">Lipid metabolism; fatty acid beta-oxidation.</text>
</comment>
<dbReference type="EC" id="4.2.1.17" evidence="4"/>
<dbReference type="GO" id="GO:0016507">
    <property type="term" value="C:mitochondrial fatty acid beta-oxidation multienzyme complex"/>
    <property type="evidence" value="ECO:0007669"/>
    <property type="project" value="TreeGrafter"/>
</dbReference>
<accession>A0AAD7UAX8</accession>
<protein>
    <recommendedName>
        <fullName evidence="4">enoyl-CoA hydratase</fullName>
        <ecNumber evidence="4">4.2.1.17</ecNumber>
    </recommendedName>
</protein>
<dbReference type="GO" id="GO:0016509">
    <property type="term" value="F:long-chain (3S)-3-hydroxyacyl-CoA dehydrogenase (NAD+) activity"/>
    <property type="evidence" value="ECO:0007669"/>
    <property type="project" value="TreeGrafter"/>
</dbReference>
<dbReference type="PROSITE" id="PS00166">
    <property type="entry name" value="ENOYL_COA_HYDRATASE"/>
    <property type="match status" value="1"/>
</dbReference>
<feature type="domain" description="3-hydroxyacyl-CoA dehydrogenase NAD binding" evidence="13">
    <location>
        <begin position="329"/>
        <end position="512"/>
    </location>
</feature>
<evidence type="ECO:0000259" key="13">
    <source>
        <dbReference type="Pfam" id="PF02737"/>
    </source>
</evidence>
<dbReference type="FunFam" id="3.40.50.720:FF:000009">
    <property type="entry name" value="Fatty oxidation complex, alpha subunit"/>
    <property type="match status" value="1"/>
</dbReference>
<keyword evidence="9" id="KW-0456">Lyase</keyword>
<dbReference type="AlphaFoldDB" id="A0AAD7UAX8"/>
<evidence type="ECO:0000256" key="1">
    <source>
        <dbReference type="ARBA" id="ARBA00005005"/>
    </source>
</evidence>
<keyword evidence="5" id="KW-0276">Fatty acid metabolism</keyword>
<dbReference type="SUPFAM" id="SSF52096">
    <property type="entry name" value="ClpP/crotonase"/>
    <property type="match status" value="1"/>
</dbReference>
<organism evidence="14 15">
    <name type="scientific">Chrysophaeum taylorii</name>
    <dbReference type="NCBI Taxonomy" id="2483200"/>
    <lineage>
        <taxon>Eukaryota</taxon>
        <taxon>Sar</taxon>
        <taxon>Stramenopiles</taxon>
        <taxon>Ochrophyta</taxon>
        <taxon>Pelagophyceae</taxon>
        <taxon>Pelagomonadales</taxon>
        <taxon>Pelagomonadaceae</taxon>
        <taxon>Chrysophaeum</taxon>
    </lineage>
</organism>
<dbReference type="Pfam" id="PF00378">
    <property type="entry name" value="ECH_1"/>
    <property type="match status" value="1"/>
</dbReference>
<dbReference type="InterPro" id="IPR050136">
    <property type="entry name" value="FA_oxidation_alpha_subunit"/>
</dbReference>
<evidence type="ECO:0000256" key="8">
    <source>
        <dbReference type="ARBA" id="ARBA00023098"/>
    </source>
</evidence>
<keyword evidence="6" id="KW-0560">Oxidoreductase</keyword>
<comment type="similarity">
    <text evidence="11">Belongs to the enoyl-CoA hydratase/isomerase family.</text>
</comment>
<evidence type="ECO:0000256" key="3">
    <source>
        <dbReference type="ARBA" id="ARBA00008750"/>
    </source>
</evidence>
<dbReference type="Gene3D" id="3.40.50.720">
    <property type="entry name" value="NAD(P)-binding Rossmann-like Domain"/>
    <property type="match status" value="1"/>
</dbReference>
<evidence type="ECO:0000313" key="14">
    <source>
        <dbReference type="EMBL" id="KAJ8600293.1"/>
    </source>
</evidence>
<dbReference type="Pfam" id="PF00725">
    <property type="entry name" value="3HCDH"/>
    <property type="match status" value="2"/>
</dbReference>
<evidence type="ECO:0000259" key="12">
    <source>
        <dbReference type="Pfam" id="PF00725"/>
    </source>
</evidence>
<dbReference type="Pfam" id="PF02737">
    <property type="entry name" value="3HCDH_N"/>
    <property type="match status" value="1"/>
</dbReference>
<evidence type="ECO:0000256" key="9">
    <source>
        <dbReference type="ARBA" id="ARBA00023239"/>
    </source>
</evidence>
<evidence type="ECO:0000256" key="5">
    <source>
        <dbReference type="ARBA" id="ARBA00022832"/>
    </source>
</evidence>
<proteinExistence type="inferred from homology"/>
<dbReference type="GO" id="GO:0004300">
    <property type="term" value="F:enoyl-CoA hydratase activity"/>
    <property type="evidence" value="ECO:0007669"/>
    <property type="project" value="UniProtKB-EC"/>
</dbReference>
<keyword evidence="15" id="KW-1185">Reference proteome</keyword>
<dbReference type="InterPro" id="IPR036291">
    <property type="entry name" value="NAD(P)-bd_dom_sf"/>
</dbReference>
<evidence type="ECO:0000256" key="4">
    <source>
        <dbReference type="ARBA" id="ARBA00012076"/>
    </source>
</evidence>
<dbReference type="PANTHER" id="PTHR43612">
    <property type="entry name" value="TRIFUNCTIONAL ENZYME SUBUNIT ALPHA"/>
    <property type="match status" value="1"/>
</dbReference>
<evidence type="ECO:0000256" key="7">
    <source>
        <dbReference type="ARBA" id="ARBA00023027"/>
    </source>
</evidence>
<evidence type="ECO:0000256" key="6">
    <source>
        <dbReference type="ARBA" id="ARBA00023002"/>
    </source>
</evidence>
<dbReference type="Proteomes" id="UP001230188">
    <property type="component" value="Unassembled WGS sequence"/>
</dbReference>
<dbReference type="GO" id="GO:0006635">
    <property type="term" value="P:fatty acid beta-oxidation"/>
    <property type="evidence" value="ECO:0007669"/>
    <property type="project" value="TreeGrafter"/>
</dbReference>
<dbReference type="FunFam" id="3.90.226.10:FF:000011">
    <property type="entry name" value="Fatty acid oxidation complex subunit alpha"/>
    <property type="match status" value="1"/>
</dbReference>
<feature type="domain" description="3-hydroxyacyl-CoA dehydrogenase C-terminal" evidence="12">
    <location>
        <begin position="514"/>
        <end position="611"/>
    </location>
</feature>
<comment type="caution">
    <text evidence="14">The sequence shown here is derived from an EMBL/GenBank/DDBJ whole genome shotgun (WGS) entry which is preliminary data.</text>
</comment>
<evidence type="ECO:0000256" key="11">
    <source>
        <dbReference type="RuleBase" id="RU003707"/>
    </source>
</evidence>
<dbReference type="InterPro" id="IPR006180">
    <property type="entry name" value="3-OHacyl-CoA_DH_CS"/>
</dbReference>
<dbReference type="Gene3D" id="3.90.226.10">
    <property type="entry name" value="2-enoyl-CoA Hydratase, Chain A, domain 1"/>
    <property type="match status" value="1"/>
</dbReference>